<gene>
    <name evidence="3" type="primary">20207481</name>
    <name evidence="2" type="ORF">HELRODRAFT_179887</name>
</gene>
<reference evidence="4" key="1">
    <citation type="submission" date="2012-12" db="EMBL/GenBank/DDBJ databases">
        <authorList>
            <person name="Hellsten U."/>
            <person name="Grimwood J."/>
            <person name="Chapman J.A."/>
            <person name="Shapiro H."/>
            <person name="Aerts A."/>
            <person name="Otillar R.P."/>
            <person name="Terry A.Y."/>
            <person name="Boore J.L."/>
            <person name="Simakov O."/>
            <person name="Marletaz F."/>
            <person name="Cho S.-J."/>
            <person name="Edsinger-Gonzales E."/>
            <person name="Havlak P."/>
            <person name="Kuo D.-H."/>
            <person name="Larsson T."/>
            <person name="Lv J."/>
            <person name="Arendt D."/>
            <person name="Savage R."/>
            <person name="Osoegawa K."/>
            <person name="de Jong P."/>
            <person name="Lindberg D.R."/>
            <person name="Seaver E.C."/>
            <person name="Weisblat D.A."/>
            <person name="Putnam N.H."/>
            <person name="Grigoriev I.V."/>
            <person name="Rokhsar D.S."/>
        </authorList>
    </citation>
    <scope>NUCLEOTIDE SEQUENCE</scope>
</reference>
<dbReference type="Proteomes" id="UP000015101">
    <property type="component" value="Unassembled WGS sequence"/>
</dbReference>
<evidence type="ECO:0000256" key="1">
    <source>
        <dbReference type="SAM" id="Coils"/>
    </source>
</evidence>
<proteinExistence type="predicted"/>
<dbReference type="EMBL" id="AMQM01007028">
    <property type="status" value="NOT_ANNOTATED_CDS"/>
    <property type="molecule type" value="Genomic_DNA"/>
</dbReference>
<dbReference type="AlphaFoldDB" id="T1FF82"/>
<dbReference type="RefSeq" id="XP_009026921.1">
    <property type="nucleotide sequence ID" value="XM_009028673.1"/>
</dbReference>
<dbReference type="GeneID" id="20207481"/>
<keyword evidence="4" id="KW-1185">Reference proteome</keyword>
<feature type="coiled-coil region" evidence="1">
    <location>
        <begin position="102"/>
        <end position="160"/>
    </location>
</feature>
<dbReference type="CTD" id="20207481"/>
<dbReference type="KEGG" id="hro:HELRODRAFT_179887"/>
<protein>
    <submittedName>
        <fullName evidence="2 3">Uncharacterized protein</fullName>
    </submittedName>
</protein>
<organism evidence="3 4">
    <name type="scientific">Helobdella robusta</name>
    <name type="common">Californian leech</name>
    <dbReference type="NCBI Taxonomy" id="6412"/>
    <lineage>
        <taxon>Eukaryota</taxon>
        <taxon>Metazoa</taxon>
        <taxon>Spiralia</taxon>
        <taxon>Lophotrochozoa</taxon>
        <taxon>Annelida</taxon>
        <taxon>Clitellata</taxon>
        <taxon>Hirudinea</taxon>
        <taxon>Rhynchobdellida</taxon>
        <taxon>Glossiphoniidae</taxon>
        <taxon>Helobdella</taxon>
    </lineage>
</organism>
<accession>T1FF82</accession>
<dbReference type="EnsemblMetazoa" id="HelroT179887">
    <property type="protein sequence ID" value="HelroP179887"/>
    <property type="gene ID" value="HelroG179887"/>
</dbReference>
<dbReference type="InParanoid" id="T1FF82"/>
<reference evidence="2 4" key="2">
    <citation type="journal article" date="2013" name="Nature">
        <title>Insights into bilaterian evolution from three spiralian genomes.</title>
        <authorList>
            <person name="Simakov O."/>
            <person name="Marletaz F."/>
            <person name="Cho S.J."/>
            <person name="Edsinger-Gonzales E."/>
            <person name="Havlak P."/>
            <person name="Hellsten U."/>
            <person name="Kuo D.H."/>
            <person name="Larsson T."/>
            <person name="Lv J."/>
            <person name="Arendt D."/>
            <person name="Savage R."/>
            <person name="Osoegawa K."/>
            <person name="de Jong P."/>
            <person name="Grimwood J."/>
            <person name="Chapman J.A."/>
            <person name="Shapiro H."/>
            <person name="Aerts A."/>
            <person name="Otillar R.P."/>
            <person name="Terry A.Y."/>
            <person name="Boore J.L."/>
            <person name="Grigoriev I.V."/>
            <person name="Lindberg D.R."/>
            <person name="Seaver E.C."/>
            <person name="Weisblat D.A."/>
            <person name="Putnam N.H."/>
            <person name="Rokhsar D.S."/>
        </authorList>
    </citation>
    <scope>NUCLEOTIDE SEQUENCE</scope>
</reference>
<dbReference type="EMBL" id="KB097552">
    <property type="protein sequence ID" value="ESN95029.1"/>
    <property type="molecule type" value="Genomic_DNA"/>
</dbReference>
<evidence type="ECO:0000313" key="3">
    <source>
        <dbReference type="EnsemblMetazoa" id="HelroP179887"/>
    </source>
</evidence>
<evidence type="ECO:0000313" key="4">
    <source>
        <dbReference type="Proteomes" id="UP000015101"/>
    </source>
</evidence>
<dbReference type="HOGENOM" id="CLU_1162262_0_0_1"/>
<keyword evidence="1" id="KW-0175">Coiled coil</keyword>
<evidence type="ECO:0000313" key="2">
    <source>
        <dbReference type="EMBL" id="ESN95029.1"/>
    </source>
</evidence>
<name>T1FF82_HELRO</name>
<reference evidence="3" key="3">
    <citation type="submission" date="2015-06" db="UniProtKB">
        <authorList>
            <consortium name="EnsemblMetazoa"/>
        </authorList>
    </citation>
    <scope>IDENTIFICATION</scope>
</reference>
<sequence length="239" mass="27674">MKNQVEQSFKEAMLSKELEDIKLKIKESDQKIKQLRNSNSKIKEYIYQLQLENEEYLTYSSNKEPGNGKTNNGGPGKMMILSSGDHYKNEVGLLKKENDLIMEKHSQDLSCLQNLLTEKDKECKKISRQLESLDNVKALKKELSTKCEQLEQDLKLLKVSNAEEIDSLKVKLAMDSKELKETCSTTINGVSKHIDQRRYSCTDRIQIPTDPNLRLSTFNVRVMGWTDGLYICMHCRWYP</sequence>